<dbReference type="InterPro" id="IPR042150">
    <property type="entry name" value="MmRce1-like"/>
</dbReference>
<feature type="transmembrane region" description="Helical" evidence="1">
    <location>
        <begin position="251"/>
        <end position="273"/>
    </location>
</feature>
<keyword evidence="3" id="KW-0378">Hydrolase</keyword>
<evidence type="ECO:0000313" key="4">
    <source>
        <dbReference type="Proteomes" id="UP000886805"/>
    </source>
</evidence>
<feature type="domain" description="CAAX prenyl protease 2/Lysostaphin resistance protein A-like" evidence="2">
    <location>
        <begin position="190"/>
        <end position="291"/>
    </location>
</feature>
<feature type="transmembrane region" description="Helical" evidence="1">
    <location>
        <begin position="188"/>
        <end position="209"/>
    </location>
</feature>
<name>A0A9D1X550_9FIRM</name>
<dbReference type="PANTHER" id="PTHR35797">
    <property type="entry name" value="PROTEASE-RELATED"/>
    <property type="match status" value="1"/>
</dbReference>
<dbReference type="GO" id="GO:0080120">
    <property type="term" value="P:CAAX-box protein maturation"/>
    <property type="evidence" value="ECO:0007669"/>
    <property type="project" value="UniProtKB-ARBA"/>
</dbReference>
<proteinExistence type="predicted"/>
<feature type="transmembrane region" description="Helical" evidence="1">
    <location>
        <begin position="104"/>
        <end position="127"/>
    </location>
</feature>
<gene>
    <name evidence="3" type="ORF">H9849_01575</name>
</gene>
<feature type="transmembrane region" description="Helical" evidence="1">
    <location>
        <begin position="71"/>
        <end position="92"/>
    </location>
</feature>
<organism evidence="3 4">
    <name type="scientific">Candidatus Anaerobutyricum stercoripullorum</name>
    <dbReference type="NCBI Taxonomy" id="2838456"/>
    <lineage>
        <taxon>Bacteria</taxon>
        <taxon>Bacillati</taxon>
        <taxon>Bacillota</taxon>
        <taxon>Clostridia</taxon>
        <taxon>Lachnospirales</taxon>
        <taxon>Lachnospiraceae</taxon>
        <taxon>Anaerobutyricum</taxon>
    </lineage>
</organism>
<protein>
    <submittedName>
        <fullName evidence="3">CPBP family intramembrane metalloprotease</fullName>
    </submittedName>
</protein>
<keyword evidence="1" id="KW-0812">Transmembrane</keyword>
<dbReference type="Pfam" id="PF02517">
    <property type="entry name" value="Rce1-like"/>
    <property type="match status" value="1"/>
</dbReference>
<dbReference type="AlphaFoldDB" id="A0A9D1X550"/>
<evidence type="ECO:0000259" key="2">
    <source>
        <dbReference type="Pfam" id="PF02517"/>
    </source>
</evidence>
<accession>A0A9D1X550</accession>
<dbReference type="InterPro" id="IPR003675">
    <property type="entry name" value="Rce1/LyrA-like_dom"/>
</dbReference>
<dbReference type="PANTHER" id="PTHR35797:SF1">
    <property type="entry name" value="PROTEASE"/>
    <property type="match status" value="1"/>
</dbReference>
<feature type="transmembrane region" description="Helical" evidence="1">
    <location>
        <begin position="12"/>
        <end position="32"/>
    </location>
</feature>
<sequence length="341" mass="38176">MYSKTEKKQFIIFLLLAYGFTFVMGLFMWYGNGRGADLYVFPNAQMMYPAAGVALAYLLTTGKEQRMPRAFYVTVVLLTAIMAVLSLVSLFSPLEPMETAGGSVSVWTLVIQLVLIAGSILAWIMLLASGRERRENGGLRWKNTGASILCIVVFIVIYMARTAVSYGLSGQLSDFLTVLAQPYTWINLAALILNFFLVFIAFFGEEYGWRYYMQPYLQRKFGLRGGVIVLGVVWGLWHLPVDFFYYTTPDMGLIMAVSQQATCIFLGIFLAWAYMKTGNIWVPVAIHFLNNNLIPILSADYSTSVLENQQVTWAGVLFSFILNAICFGGFLAAGVFKKKES</sequence>
<keyword evidence="3" id="KW-0645">Protease</keyword>
<dbReference type="GO" id="GO:0004175">
    <property type="term" value="F:endopeptidase activity"/>
    <property type="evidence" value="ECO:0007669"/>
    <property type="project" value="UniProtKB-ARBA"/>
</dbReference>
<feature type="transmembrane region" description="Helical" evidence="1">
    <location>
        <begin position="280"/>
        <end position="299"/>
    </location>
</feature>
<evidence type="ECO:0000313" key="3">
    <source>
        <dbReference type="EMBL" id="HIX71690.1"/>
    </source>
</evidence>
<dbReference type="EMBL" id="DXEQ01000041">
    <property type="protein sequence ID" value="HIX71690.1"/>
    <property type="molecule type" value="Genomic_DNA"/>
</dbReference>
<dbReference type="GO" id="GO:0008237">
    <property type="term" value="F:metallopeptidase activity"/>
    <property type="evidence" value="ECO:0007669"/>
    <property type="project" value="UniProtKB-KW"/>
</dbReference>
<reference evidence="3" key="1">
    <citation type="journal article" date="2021" name="PeerJ">
        <title>Extensive microbial diversity within the chicken gut microbiome revealed by metagenomics and culture.</title>
        <authorList>
            <person name="Gilroy R."/>
            <person name="Ravi A."/>
            <person name="Getino M."/>
            <person name="Pursley I."/>
            <person name="Horton D.L."/>
            <person name="Alikhan N.F."/>
            <person name="Baker D."/>
            <person name="Gharbi K."/>
            <person name="Hall N."/>
            <person name="Watson M."/>
            <person name="Adriaenssens E.M."/>
            <person name="Foster-Nyarko E."/>
            <person name="Jarju S."/>
            <person name="Secka A."/>
            <person name="Antonio M."/>
            <person name="Oren A."/>
            <person name="Chaudhuri R.R."/>
            <person name="La Ragione R."/>
            <person name="Hildebrand F."/>
            <person name="Pallen M.J."/>
        </authorList>
    </citation>
    <scope>NUCLEOTIDE SEQUENCE</scope>
    <source>
        <strain evidence="3">ChiSxjej3B15-1167</strain>
    </source>
</reference>
<comment type="caution">
    <text evidence="3">The sequence shown here is derived from an EMBL/GenBank/DDBJ whole genome shotgun (WGS) entry which is preliminary data.</text>
</comment>
<reference evidence="3" key="2">
    <citation type="submission" date="2021-04" db="EMBL/GenBank/DDBJ databases">
        <authorList>
            <person name="Gilroy R."/>
        </authorList>
    </citation>
    <scope>NUCLEOTIDE SEQUENCE</scope>
    <source>
        <strain evidence="3">ChiSxjej3B15-1167</strain>
    </source>
</reference>
<keyword evidence="1" id="KW-0472">Membrane</keyword>
<feature type="transmembrane region" description="Helical" evidence="1">
    <location>
        <begin position="148"/>
        <end position="168"/>
    </location>
</feature>
<dbReference type="Proteomes" id="UP000886805">
    <property type="component" value="Unassembled WGS sequence"/>
</dbReference>
<feature type="transmembrane region" description="Helical" evidence="1">
    <location>
        <begin position="311"/>
        <end position="336"/>
    </location>
</feature>
<keyword evidence="1" id="KW-1133">Transmembrane helix</keyword>
<evidence type="ECO:0000256" key="1">
    <source>
        <dbReference type="SAM" id="Phobius"/>
    </source>
</evidence>
<feature type="transmembrane region" description="Helical" evidence="1">
    <location>
        <begin position="38"/>
        <end position="59"/>
    </location>
</feature>
<feature type="transmembrane region" description="Helical" evidence="1">
    <location>
        <begin position="221"/>
        <end position="239"/>
    </location>
</feature>
<keyword evidence="3" id="KW-0482">Metalloprotease</keyword>